<dbReference type="EMBL" id="LSOG01000004">
    <property type="protein sequence ID" value="OEH48820.1"/>
    <property type="molecule type" value="Genomic_DNA"/>
</dbReference>
<gene>
    <name evidence="2" type="ORF">lpari_00220</name>
</gene>
<reference evidence="2 3" key="1">
    <citation type="submission" date="2016-02" db="EMBL/GenBank/DDBJ databases">
        <title>Secondary metabolites in Legionella.</title>
        <authorList>
            <person name="Tobias N.J."/>
            <person name="Bode H.B."/>
        </authorList>
    </citation>
    <scope>NUCLEOTIDE SEQUENCE [LARGE SCALE GENOMIC DNA]</scope>
    <source>
        <strain evidence="2 3">DSM 19216</strain>
    </source>
</reference>
<keyword evidence="3" id="KW-1185">Reference proteome</keyword>
<dbReference type="AlphaFoldDB" id="A0A1E5JWF5"/>
<name>A0A1E5JWF5_9GAMM</name>
<dbReference type="InterPro" id="IPR036691">
    <property type="entry name" value="Endo/exonu/phosph_ase_sf"/>
</dbReference>
<evidence type="ECO:0000313" key="3">
    <source>
        <dbReference type="Proteomes" id="UP000095229"/>
    </source>
</evidence>
<keyword evidence="1" id="KW-0472">Membrane</keyword>
<comment type="caution">
    <text evidence="2">The sequence shown here is derived from an EMBL/GenBank/DDBJ whole genome shotgun (WGS) entry which is preliminary data.</text>
</comment>
<feature type="transmembrane region" description="Helical" evidence="1">
    <location>
        <begin position="61"/>
        <end position="81"/>
    </location>
</feature>
<dbReference type="Proteomes" id="UP000095229">
    <property type="component" value="Unassembled WGS sequence"/>
</dbReference>
<dbReference type="Gene3D" id="3.60.10.10">
    <property type="entry name" value="Endonuclease/exonuclease/phosphatase"/>
    <property type="match status" value="1"/>
</dbReference>
<dbReference type="PATRIC" id="fig|45071.7.peg.246"/>
<keyword evidence="1" id="KW-0812">Transmembrane</keyword>
<sequence>MQQEVQSVSLITYNIHKGFGVGGAVRFLLPKMRDAITSLTPDFVFLQEVQGNIENDKNGSMLGLTLHNLSILLKIYGLIMFMQKMPYMNRDIMAMQF</sequence>
<evidence type="ECO:0000256" key="1">
    <source>
        <dbReference type="SAM" id="Phobius"/>
    </source>
</evidence>
<evidence type="ECO:0000313" key="2">
    <source>
        <dbReference type="EMBL" id="OEH48820.1"/>
    </source>
</evidence>
<keyword evidence="1" id="KW-1133">Transmembrane helix</keyword>
<proteinExistence type="predicted"/>
<dbReference type="SUPFAM" id="SSF56219">
    <property type="entry name" value="DNase I-like"/>
    <property type="match status" value="1"/>
</dbReference>
<organism evidence="2 3">
    <name type="scientific">Legionella parisiensis</name>
    <dbReference type="NCBI Taxonomy" id="45071"/>
    <lineage>
        <taxon>Bacteria</taxon>
        <taxon>Pseudomonadati</taxon>
        <taxon>Pseudomonadota</taxon>
        <taxon>Gammaproteobacteria</taxon>
        <taxon>Legionellales</taxon>
        <taxon>Legionellaceae</taxon>
        <taxon>Legionella</taxon>
    </lineage>
</organism>
<evidence type="ECO:0008006" key="4">
    <source>
        <dbReference type="Google" id="ProtNLM"/>
    </source>
</evidence>
<accession>A0A1E5JWF5</accession>
<protein>
    <recommendedName>
        <fullName evidence="4">Endonuclease/exonuclease/phosphatase domain-containing protein</fullName>
    </recommendedName>
</protein>